<reference evidence="2 3" key="1">
    <citation type="journal article" date="2019" name="Emerg. Microbes Infect.">
        <title>Comprehensive subspecies identification of 175 nontuberculous mycobacteria species based on 7547 genomic profiles.</title>
        <authorList>
            <person name="Matsumoto Y."/>
            <person name="Kinjo T."/>
            <person name="Motooka D."/>
            <person name="Nabeya D."/>
            <person name="Jung N."/>
            <person name="Uechi K."/>
            <person name="Horii T."/>
            <person name="Iida T."/>
            <person name="Fujita J."/>
            <person name="Nakamura S."/>
        </authorList>
    </citation>
    <scope>NUCLEOTIDE SEQUENCE [LARGE SCALE GENOMIC DNA]</scope>
    <source>
        <strain evidence="2 3">JCM 13392</strain>
    </source>
</reference>
<name>A0A7I9WMH6_9MYCO</name>
<keyword evidence="3" id="KW-1185">Reference proteome</keyword>
<feature type="region of interest" description="Disordered" evidence="1">
    <location>
        <begin position="1"/>
        <end position="24"/>
    </location>
</feature>
<comment type="caution">
    <text evidence="2">The sequence shown here is derived from an EMBL/GenBank/DDBJ whole genome shotgun (WGS) entry which is preliminary data.</text>
</comment>
<gene>
    <name evidence="2" type="ORF">MMUR_26320</name>
</gene>
<evidence type="ECO:0000313" key="2">
    <source>
        <dbReference type="EMBL" id="GFG58496.1"/>
    </source>
</evidence>
<organism evidence="2 3">
    <name type="scientific">Mycolicibacterium murale</name>
    <dbReference type="NCBI Taxonomy" id="182220"/>
    <lineage>
        <taxon>Bacteria</taxon>
        <taxon>Bacillati</taxon>
        <taxon>Actinomycetota</taxon>
        <taxon>Actinomycetes</taxon>
        <taxon>Mycobacteriales</taxon>
        <taxon>Mycobacteriaceae</taxon>
        <taxon>Mycolicibacterium</taxon>
    </lineage>
</organism>
<dbReference type="AlphaFoldDB" id="A0A7I9WMH6"/>
<accession>A0A7I9WMH6</accession>
<evidence type="ECO:0000256" key="1">
    <source>
        <dbReference type="SAM" id="MobiDB-lite"/>
    </source>
</evidence>
<dbReference type="EMBL" id="BLKT01000003">
    <property type="protein sequence ID" value="GFG58496.1"/>
    <property type="molecule type" value="Genomic_DNA"/>
</dbReference>
<sequence length="70" mass="7305">MRPKLMALGPGRPVGVAQDATTGAKATPALSSRLERSIDLRVKRRSSSDSVIVDLRVVAGGAVTGKRMGM</sequence>
<dbReference type="Proteomes" id="UP000465241">
    <property type="component" value="Unassembled WGS sequence"/>
</dbReference>
<proteinExistence type="predicted"/>
<evidence type="ECO:0000313" key="3">
    <source>
        <dbReference type="Proteomes" id="UP000465241"/>
    </source>
</evidence>
<protein>
    <submittedName>
        <fullName evidence="2">Uncharacterized protein</fullName>
    </submittedName>
</protein>